<dbReference type="STRING" id="1429043.X474_10790"/>
<evidence type="ECO:0000313" key="3">
    <source>
        <dbReference type="Proteomes" id="UP000032233"/>
    </source>
</evidence>
<dbReference type="InterPro" id="IPR011008">
    <property type="entry name" value="Dimeric_a/b-barrel"/>
</dbReference>
<feature type="domain" description="ABM" evidence="1">
    <location>
        <begin position="3"/>
        <end position="72"/>
    </location>
</feature>
<dbReference type="InParanoid" id="A0A0D2JEP3"/>
<sequence>MAVKVLITRRLKQGESKPVYSALNNLRGVALQQQGYMTGETLLGYDDPAKLLVLSTWQSVTDWKKWQESPERAKVDREIEPHLEGPTEYEIFVIGAGG</sequence>
<gene>
    <name evidence="2" type="ORF">X474_10790</name>
</gene>
<evidence type="ECO:0000313" key="2">
    <source>
        <dbReference type="EMBL" id="KIX14111.1"/>
    </source>
</evidence>
<dbReference type="Proteomes" id="UP000032233">
    <property type="component" value="Unassembled WGS sequence"/>
</dbReference>
<dbReference type="RefSeq" id="WP_044348522.1">
    <property type="nucleotide sequence ID" value="NZ_AZAC01000012.1"/>
</dbReference>
<organism evidence="2 3">
    <name type="scientific">Dethiosulfatarculus sandiegensis</name>
    <dbReference type="NCBI Taxonomy" id="1429043"/>
    <lineage>
        <taxon>Bacteria</taxon>
        <taxon>Pseudomonadati</taxon>
        <taxon>Thermodesulfobacteriota</taxon>
        <taxon>Desulfarculia</taxon>
        <taxon>Desulfarculales</taxon>
        <taxon>Desulfarculaceae</taxon>
        <taxon>Dethiosulfatarculus</taxon>
    </lineage>
</organism>
<dbReference type="InterPro" id="IPR007138">
    <property type="entry name" value="ABM_dom"/>
</dbReference>
<dbReference type="AlphaFoldDB" id="A0A0D2JEP3"/>
<dbReference type="SUPFAM" id="SSF54909">
    <property type="entry name" value="Dimeric alpha+beta barrel"/>
    <property type="match status" value="1"/>
</dbReference>
<protein>
    <recommendedName>
        <fullName evidence="1">ABM domain-containing protein</fullName>
    </recommendedName>
</protein>
<name>A0A0D2JEP3_9BACT</name>
<dbReference type="OrthoDB" id="5405645at2"/>
<reference evidence="2 3" key="1">
    <citation type="submission" date="2013-11" db="EMBL/GenBank/DDBJ databases">
        <title>Metagenomic analysis of a methanogenic consortium involved in long chain n-alkane degradation.</title>
        <authorList>
            <person name="Davidova I.A."/>
            <person name="Callaghan A.V."/>
            <person name="Wawrik B."/>
            <person name="Pruitt S."/>
            <person name="Marks C."/>
            <person name="Duncan K.E."/>
            <person name="Suflita J.M."/>
        </authorList>
    </citation>
    <scope>NUCLEOTIDE SEQUENCE [LARGE SCALE GENOMIC DNA]</scope>
    <source>
        <strain evidence="2 3">SPR</strain>
    </source>
</reference>
<keyword evidence="3" id="KW-1185">Reference proteome</keyword>
<dbReference type="EMBL" id="AZAC01000012">
    <property type="protein sequence ID" value="KIX14111.1"/>
    <property type="molecule type" value="Genomic_DNA"/>
</dbReference>
<dbReference type="Pfam" id="PF03992">
    <property type="entry name" value="ABM"/>
    <property type="match status" value="1"/>
</dbReference>
<dbReference type="Gene3D" id="3.30.70.100">
    <property type="match status" value="1"/>
</dbReference>
<evidence type="ECO:0000259" key="1">
    <source>
        <dbReference type="Pfam" id="PF03992"/>
    </source>
</evidence>
<accession>A0A0D2JEP3</accession>
<proteinExistence type="predicted"/>
<comment type="caution">
    <text evidence="2">The sequence shown here is derived from an EMBL/GenBank/DDBJ whole genome shotgun (WGS) entry which is preliminary data.</text>
</comment>